<dbReference type="CDD" id="cd16936">
    <property type="entry name" value="HATPase_RsbW-like"/>
    <property type="match status" value="1"/>
</dbReference>
<proteinExistence type="predicted"/>
<dbReference type="PANTHER" id="PTHR35526">
    <property type="entry name" value="ANTI-SIGMA-F FACTOR RSBW-RELATED"/>
    <property type="match status" value="1"/>
</dbReference>
<keyword evidence="1" id="KW-0808">Transferase</keyword>
<dbReference type="GO" id="GO:0005524">
    <property type="term" value="F:ATP binding"/>
    <property type="evidence" value="ECO:0007669"/>
    <property type="project" value="UniProtKB-KW"/>
</dbReference>
<evidence type="ECO:0000256" key="1">
    <source>
        <dbReference type="ARBA" id="ARBA00022527"/>
    </source>
</evidence>
<evidence type="ECO:0000313" key="4">
    <source>
        <dbReference type="Proteomes" id="UP001552594"/>
    </source>
</evidence>
<comment type="caution">
    <text evidence="3">The sequence shown here is derived from an EMBL/GenBank/DDBJ whole genome shotgun (WGS) entry which is preliminary data.</text>
</comment>
<dbReference type="EMBL" id="JBFAUK010000018">
    <property type="protein sequence ID" value="MEV5509063.1"/>
    <property type="molecule type" value="Genomic_DNA"/>
</dbReference>
<keyword evidence="1" id="KW-0418">Kinase</keyword>
<dbReference type="InterPro" id="IPR036890">
    <property type="entry name" value="HATPase_C_sf"/>
</dbReference>
<dbReference type="SUPFAM" id="SSF55874">
    <property type="entry name" value="ATPase domain of HSP90 chaperone/DNA topoisomerase II/histidine kinase"/>
    <property type="match status" value="1"/>
</dbReference>
<dbReference type="InterPro" id="IPR003594">
    <property type="entry name" value="HATPase_dom"/>
</dbReference>
<dbReference type="Proteomes" id="UP001552594">
    <property type="component" value="Unassembled WGS sequence"/>
</dbReference>
<dbReference type="Gene3D" id="3.30.565.10">
    <property type="entry name" value="Histidine kinase-like ATPase, C-terminal domain"/>
    <property type="match status" value="1"/>
</dbReference>
<dbReference type="Pfam" id="PF13581">
    <property type="entry name" value="HATPase_c_2"/>
    <property type="match status" value="1"/>
</dbReference>
<dbReference type="RefSeq" id="WP_109283487.1">
    <property type="nucleotide sequence ID" value="NZ_JBFAUK010000018.1"/>
</dbReference>
<accession>A0ABV3K1N3</accession>
<evidence type="ECO:0000313" key="3">
    <source>
        <dbReference type="EMBL" id="MEV5509063.1"/>
    </source>
</evidence>
<sequence>MMPRVEARNLPLRPREQLILDAVEPSARIARDFAREVLANQHNRAGHIDDVVLVVSELVTNAVRYGSEPGDSLLVVLAADDRRTRIEVHDPSRRLPRMKAESHERGRGRGLHIVDALARWGTGSRPFGKYLWAEVEKS</sequence>
<keyword evidence="3" id="KW-0547">Nucleotide-binding</keyword>
<keyword evidence="3" id="KW-0067">ATP-binding</keyword>
<keyword evidence="4" id="KW-1185">Reference proteome</keyword>
<name>A0ABV3K1N3_STRON</name>
<dbReference type="PANTHER" id="PTHR35526:SF3">
    <property type="entry name" value="ANTI-SIGMA-F FACTOR RSBW"/>
    <property type="match status" value="1"/>
</dbReference>
<protein>
    <submittedName>
        <fullName evidence="3">ATP-binding protein</fullName>
    </submittedName>
</protein>
<keyword evidence="1" id="KW-0723">Serine/threonine-protein kinase</keyword>
<gene>
    <name evidence="3" type="ORF">AB0L16_21950</name>
</gene>
<dbReference type="InterPro" id="IPR050267">
    <property type="entry name" value="Anti-sigma-factor_SerPK"/>
</dbReference>
<feature type="domain" description="Histidine kinase/HSP90-like ATPase" evidence="2">
    <location>
        <begin position="27"/>
        <end position="118"/>
    </location>
</feature>
<reference evidence="3 4" key="1">
    <citation type="submission" date="2024-06" db="EMBL/GenBank/DDBJ databases">
        <title>The Natural Products Discovery Center: Release of the First 8490 Sequenced Strains for Exploring Actinobacteria Biosynthetic Diversity.</title>
        <authorList>
            <person name="Kalkreuter E."/>
            <person name="Kautsar S.A."/>
            <person name="Yang D."/>
            <person name="Bader C.D."/>
            <person name="Teijaro C.N."/>
            <person name="Fluegel L."/>
            <person name="Davis C.M."/>
            <person name="Simpson J.R."/>
            <person name="Lauterbach L."/>
            <person name="Steele A.D."/>
            <person name="Gui C."/>
            <person name="Meng S."/>
            <person name="Li G."/>
            <person name="Viehrig K."/>
            <person name="Ye F."/>
            <person name="Su P."/>
            <person name="Kiefer A.F."/>
            <person name="Nichols A."/>
            <person name="Cepeda A.J."/>
            <person name="Yan W."/>
            <person name="Fan B."/>
            <person name="Jiang Y."/>
            <person name="Adhikari A."/>
            <person name="Zheng C.-J."/>
            <person name="Schuster L."/>
            <person name="Cowan T.M."/>
            <person name="Smanski M.J."/>
            <person name="Chevrette M.G."/>
            <person name="De Carvalho L.P.S."/>
            <person name="Shen B."/>
        </authorList>
    </citation>
    <scope>NUCLEOTIDE SEQUENCE [LARGE SCALE GENOMIC DNA]</scope>
    <source>
        <strain evidence="3 4">NPDC052347</strain>
    </source>
</reference>
<evidence type="ECO:0000259" key="2">
    <source>
        <dbReference type="Pfam" id="PF13581"/>
    </source>
</evidence>
<organism evidence="3 4">
    <name type="scientific">Streptomyces orinoci</name>
    <name type="common">Streptoverticillium orinoci</name>
    <dbReference type="NCBI Taxonomy" id="67339"/>
    <lineage>
        <taxon>Bacteria</taxon>
        <taxon>Bacillati</taxon>
        <taxon>Actinomycetota</taxon>
        <taxon>Actinomycetes</taxon>
        <taxon>Kitasatosporales</taxon>
        <taxon>Streptomycetaceae</taxon>
        <taxon>Streptomyces</taxon>
    </lineage>
</organism>